<dbReference type="InterPro" id="IPR050868">
    <property type="entry name" value="ELMO_domain-containing"/>
</dbReference>
<comment type="caution">
    <text evidence="2">The sequence shown here is derived from an EMBL/GenBank/DDBJ whole genome shotgun (WGS) entry which is preliminary data.</text>
</comment>
<dbReference type="PANTHER" id="PTHR12771">
    <property type="entry name" value="ENGULFMENT AND CELL MOTILITY"/>
    <property type="match status" value="1"/>
</dbReference>
<evidence type="ECO:0000313" key="2">
    <source>
        <dbReference type="EMBL" id="KAK3173881.1"/>
    </source>
</evidence>
<gene>
    <name evidence="2" type="ORF">Dsin_032559</name>
</gene>
<dbReference type="PANTHER" id="PTHR12771:SF56">
    <property type="entry name" value="CED-12"/>
    <property type="match status" value="1"/>
</dbReference>
<dbReference type="Proteomes" id="UP001281410">
    <property type="component" value="Unassembled WGS sequence"/>
</dbReference>
<evidence type="ECO:0000313" key="3">
    <source>
        <dbReference type="Proteomes" id="UP001281410"/>
    </source>
</evidence>
<sequence>MGAPTRARPPVNLPRHEDSFQRLLYKQDGTRAAWEYPFAVAGINISFTLIQLLDLQSGEAIFCAGIRFLELLKEDEMAFDNLYCVAFK</sequence>
<keyword evidence="3" id="KW-1185">Reference proteome</keyword>
<dbReference type="Pfam" id="PF04727">
    <property type="entry name" value="ELMO_CED12"/>
    <property type="match status" value="1"/>
</dbReference>
<proteinExistence type="predicted"/>
<dbReference type="EMBL" id="JANJYJ010000591">
    <property type="protein sequence ID" value="KAK3173881.1"/>
    <property type="molecule type" value="Genomic_DNA"/>
</dbReference>
<evidence type="ECO:0000259" key="1">
    <source>
        <dbReference type="Pfam" id="PF04727"/>
    </source>
</evidence>
<dbReference type="InterPro" id="IPR006816">
    <property type="entry name" value="ELMO_dom"/>
</dbReference>
<feature type="domain" description="ELMO" evidence="1">
    <location>
        <begin position="15"/>
        <end position="87"/>
    </location>
</feature>
<reference evidence="2" key="1">
    <citation type="journal article" date="2023" name="Plant J.">
        <title>Genome sequences and population genomics provide insights into the demographic history, inbreeding, and mutation load of two 'living fossil' tree species of Dipteronia.</title>
        <authorList>
            <person name="Feng Y."/>
            <person name="Comes H.P."/>
            <person name="Chen J."/>
            <person name="Zhu S."/>
            <person name="Lu R."/>
            <person name="Zhang X."/>
            <person name="Li P."/>
            <person name="Qiu J."/>
            <person name="Olsen K.M."/>
            <person name="Qiu Y."/>
        </authorList>
    </citation>
    <scope>NUCLEOTIDE SEQUENCE</scope>
    <source>
        <strain evidence="2">NBL</strain>
    </source>
</reference>
<protein>
    <recommendedName>
        <fullName evidence="1">ELMO domain-containing protein</fullName>
    </recommendedName>
</protein>
<organism evidence="2 3">
    <name type="scientific">Dipteronia sinensis</name>
    <dbReference type="NCBI Taxonomy" id="43782"/>
    <lineage>
        <taxon>Eukaryota</taxon>
        <taxon>Viridiplantae</taxon>
        <taxon>Streptophyta</taxon>
        <taxon>Embryophyta</taxon>
        <taxon>Tracheophyta</taxon>
        <taxon>Spermatophyta</taxon>
        <taxon>Magnoliopsida</taxon>
        <taxon>eudicotyledons</taxon>
        <taxon>Gunneridae</taxon>
        <taxon>Pentapetalae</taxon>
        <taxon>rosids</taxon>
        <taxon>malvids</taxon>
        <taxon>Sapindales</taxon>
        <taxon>Sapindaceae</taxon>
        <taxon>Hippocastanoideae</taxon>
        <taxon>Acereae</taxon>
        <taxon>Dipteronia</taxon>
    </lineage>
</organism>
<accession>A0AAD9Z9C9</accession>
<name>A0AAD9Z9C9_9ROSI</name>
<dbReference type="AlphaFoldDB" id="A0AAD9Z9C9"/>